<proteinExistence type="predicted"/>
<sequence>MSELLNRYKESRRDTVTDDYFVTRNNASLYPRLSRLKKNDELLHNHRNSFELKSTRTSPSRGGIGSGDVRNHRGGGIGGGDVRNYRGGGIGGGGGDTSFASRMSRYEELNNKDFSSKYTDKNTASLHLSGSKESRRSRMYDDSPIKTLNESLRKTRPSNVSLNRILGSSDSLINGRYKVSKPTNSKHTNKKNGFISRIFNYLTANDDDDDENDDDDDDDNEYEYVADVAGEYGEEEKQNKGEAKRGFAERGVKFRDGKRSYNKEYDEVDEAIALRKETERQSTIAQLREVQKEHRKLSAQLINEQRENKRLVRERERIEEQLSLRTNHYEKRINMLENELFEKNVELDKSVSQGEVQRKADINRLEREHEETILSLQKEHQKELHRLDEAHQETVRILQQENTELEEKNRELDEKLFNTNFELQQVKKELATQTQRSNAIQVEVSLRDRLRQARLTESEINHYYAKSSRIEHEIAKLADKVHTTPKGKDYAKTASHIEETLASLENIVETLDFEELENIETYYNSAQEFLTTSVSECESLIQGLSTNNNNNTNPKKNYFRLLNEYYSLKRLNELSFKLLYVKELLQECKILKEFSDTDIDIREIYKRVKVESF</sequence>
<dbReference type="Proteomes" id="UP001202479">
    <property type="component" value="Unassembled WGS sequence"/>
</dbReference>
<dbReference type="AlphaFoldDB" id="A0AAI9T231"/>
<evidence type="ECO:0000256" key="2">
    <source>
        <dbReference type="SAM" id="MobiDB-lite"/>
    </source>
</evidence>
<keyword evidence="4" id="KW-1185">Reference proteome</keyword>
<feature type="region of interest" description="Disordered" evidence="2">
    <location>
        <begin position="53"/>
        <end position="82"/>
    </location>
</feature>
<accession>A0AAI9T231</accession>
<dbReference type="GeneID" id="73377840"/>
<keyword evidence="1" id="KW-0175">Coiled coil</keyword>
<organism evidence="3 4">
    <name type="scientific">Candida oxycetoniae</name>
    <dbReference type="NCBI Taxonomy" id="497107"/>
    <lineage>
        <taxon>Eukaryota</taxon>
        <taxon>Fungi</taxon>
        <taxon>Dikarya</taxon>
        <taxon>Ascomycota</taxon>
        <taxon>Saccharomycotina</taxon>
        <taxon>Pichiomycetes</taxon>
        <taxon>Debaryomycetaceae</taxon>
        <taxon>Candida/Lodderomyces clade</taxon>
        <taxon>Candida</taxon>
    </lineage>
</organism>
<feature type="compositionally biased region" description="Basic and acidic residues" evidence="2">
    <location>
        <begin position="130"/>
        <end position="144"/>
    </location>
</feature>
<evidence type="ECO:0000313" key="4">
    <source>
        <dbReference type="Proteomes" id="UP001202479"/>
    </source>
</evidence>
<gene>
    <name evidence="3" type="ORF">KGF56_000223</name>
</gene>
<name>A0AAI9T231_9ASCO</name>
<feature type="region of interest" description="Disordered" evidence="2">
    <location>
        <begin position="123"/>
        <end position="156"/>
    </location>
</feature>
<evidence type="ECO:0000313" key="3">
    <source>
        <dbReference type="EMBL" id="KAI3406931.2"/>
    </source>
</evidence>
<feature type="coiled-coil region" evidence="1">
    <location>
        <begin position="280"/>
        <end position="443"/>
    </location>
</feature>
<dbReference type="RefSeq" id="XP_049182676.1">
    <property type="nucleotide sequence ID" value="XM_049323419.1"/>
</dbReference>
<reference evidence="3" key="1">
    <citation type="journal article" date="2022" name="DNA Res.">
        <title>Genome analysis of five recently described species of the CUG-Ser clade uncovers Candida theae as a new hybrid lineage with pathogenic potential in the Candida parapsilosis species complex.</title>
        <authorList>
            <person name="Mixao V."/>
            <person name="Del Olmo V."/>
            <person name="Hegedusova E."/>
            <person name="Saus E."/>
            <person name="Pryszcz L."/>
            <person name="Cillingova A."/>
            <person name="Nosek J."/>
            <person name="Gabaldon T."/>
        </authorList>
    </citation>
    <scope>NUCLEOTIDE SEQUENCE</scope>
    <source>
        <strain evidence="3">CBS 10844</strain>
    </source>
</reference>
<evidence type="ECO:0000256" key="1">
    <source>
        <dbReference type="SAM" id="Coils"/>
    </source>
</evidence>
<protein>
    <submittedName>
        <fullName evidence="3">Uncharacterized protein</fullName>
    </submittedName>
</protein>
<dbReference type="EMBL" id="JAHUZD010000019">
    <property type="protein sequence ID" value="KAI3406931.2"/>
    <property type="molecule type" value="Genomic_DNA"/>
</dbReference>
<comment type="caution">
    <text evidence="3">The sequence shown here is derived from an EMBL/GenBank/DDBJ whole genome shotgun (WGS) entry which is preliminary data.</text>
</comment>